<organism evidence="6 7">
    <name type="scientific">Hemibagrus guttatus</name>
    <dbReference type="NCBI Taxonomy" id="175788"/>
    <lineage>
        <taxon>Eukaryota</taxon>
        <taxon>Metazoa</taxon>
        <taxon>Chordata</taxon>
        <taxon>Craniata</taxon>
        <taxon>Vertebrata</taxon>
        <taxon>Euteleostomi</taxon>
        <taxon>Actinopterygii</taxon>
        <taxon>Neopterygii</taxon>
        <taxon>Teleostei</taxon>
        <taxon>Ostariophysi</taxon>
        <taxon>Siluriformes</taxon>
        <taxon>Bagridae</taxon>
        <taxon>Hemibagrus</taxon>
    </lineage>
</organism>
<keyword evidence="7" id="KW-1185">Reference proteome</keyword>
<dbReference type="PROSITE" id="PS01185">
    <property type="entry name" value="CTCK_1"/>
    <property type="match status" value="1"/>
</dbReference>
<reference evidence="6" key="1">
    <citation type="submission" date="2023-06" db="EMBL/GenBank/DDBJ databases">
        <title>Male Hemibagrus guttatus genome.</title>
        <authorList>
            <person name="Bian C."/>
        </authorList>
    </citation>
    <scope>NUCLEOTIDE SEQUENCE</scope>
    <source>
        <strain evidence="6">Male_cb2023</strain>
        <tissue evidence="6">Muscle</tissue>
    </source>
</reference>
<dbReference type="InterPro" id="IPR006207">
    <property type="entry name" value="Cys_knot_C"/>
</dbReference>
<comment type="caution">
    <text evidence="6">The sequence shown here is derived from an EMBL/GenBank/DDBJ whole genome shotgun (WGS) entry which is preliminary data.</text>
</comment>
<dbReference type="AlphaFoldDB" id="A0AAE0V0Z0"/>
<protein>
    <submittedName>
        <fullName evidence="6">Uncharacterized protein</fullName>
    </submittedName>
</protein>
<dbReference type="SMART" id="SM00214">
    <property type="entry name" value="VWC"/>
    <property type="match status" value="2"/>
</dbReference>
<evidence type="ECO:0000259" key="4">
    <source>
        <dbReference type="PROSITE" id="PS01225"/>
    </source>
</evidence>
<dbReference type="Proteomes" id="UP001274896">
    <property type="component" value="Unassembled WGS sequence"/>
</dbReference>
<dbReference type="EMBL" id="JAUCMX010000010">
    <property type="protein sequence ID" value="KAK3533882.1"/>
    <property type="molecule type" value="Genomic_DNA"/>
</dbReference>
<name>A0AAE0V0Z0_9TELE</name>
<feature type="compositionally biased region" description="Low complexity" evidence="3">
    <location>
        <begin position="210"/>
        <end position="254"/>
    </location>
</feature>
<feature type="disulfide bond" evidence="2">
    <location>
        <begin position="773"/>
        <end position="825"/>
    </location>
</feature>
<feature type="disulfide bond" evidence="2">
    <location>
        <begin position="758"/>
        <end position="807"/>
    </location>
</feature>
<feature type="compositionally biased region" description="Low complexity" evidence="3">
    <location>
        <begin position="140"/>
        <end position="152"/>
    </location>
</feature>
<gene>
    <name evidence="6" type="ORF">QTP70_033002</name>
</gene>
<feature type="region of interest" description="Disordered" evidence="3">
    <location>
        <begin position="274"/>
        <end position="329"/>
    </location>
</feature>
<feature type="domain" description="VWFC" evidence="5">
    <location>
        <begin position="491"/>
        <end position="558"/>
    </location>
</feature>
<feature type="domain" description="CTCK" evidence="4">
    <location>
        <begin position="738"/>
        <end position="831"/>
    </location>
</feature>
<dbReference type="SMART" id="SM00041">
    <property type="entry name" value="CT"/>
    <property type="match status" value="1"/>
</dbReference>
<feature type="non-terminal residue" evidence="6">
    <location>
        <position position="1"/>
    </location>
</feature>
<dbReference type="PROSITE" id="PS01208">
    <property type="entry name" value="VWFC_1"/>
    <property type="match status" value="1"/>
</dbReference>
<comment type="caution">
    <text evidence="2">Lacks conserved residue(s) required for the propagation of feature annotation.</text>
</comment>
<feature type="disulfide bond" evidence="2">
    <location>
        <begin position="769"/>
        <end position="823"/>
    </location>
</feature>
<dbReference type="PROSITE" id="PS01225">
    <property type="entry name" value="CTCK_2"/>
    <property type="match status" value="1"/>
</dbReference>
<dbReference type="InterPro" id="IPR001007">
    <property type="entry name" value="VWF_dom"/>
</dbReference>
<sequence>DHRSSRNNNTDNHSCSKDNICATRNNNHSAFGNYSTQRNDYFPRNNNIAYYNFSNHHHHCSRSNKHSAINGDHHITRNNNTDNQASCKRNNSGSRSDNYSGSTTPPKETTGPAETTILTTTVAPKTTSVPPEITTTQPLETTPPKETTISPETTTLPITTLPITTTIVLEVTSTQPSTETTVPAETTLTTTVAPKTTSVPPEITTTQPLETTPPKETTISPETTTLPITTPPITTTIAPEVTSTPPSTETTTSPEITTLTTKPVVKTTTVVPEVTTSQVPTSPPKETTGPAETTLTTTVAPKTTSVPPEISTTQPLETSPPKETTISPETTTLPITTLPITTTIAPEVTSTPLSTETTISLTSIVTTPTLSTTFGILTGPKPTTLLPTTEKQVNVSTTVTSPVTTAPVCCFVNGTDFPPETIIYNVTDGFGWCFTAYCNATCDVVTKSYSCLTTPPPITTTPISTTAFMTTSTVGPTSIPTLAPPPTTVAPDCASLNPPRKPNETWQIGCQLCKCDGESMTVQCNPVVCPTTIVPTCDRPGDVLVNKTDGCCTSYECQCDTTQCVMTTMACPLGFTQERNSVQTGECCPTYTCKPMKVCVQNGILYQPGSPMPSDDVCEECECSSDVNPSTELLNRMCKAKQCITTCDEGYEYQVVHGKCCGECVRTSCVVIINNATVNIPMNETFRPPDDKCVTYTCQDINGDPMAKESRKLCPVFNPDTCVPGTETTDADGCCLSCTPKGTCSIQSNTTVLVHGDCKSVTPVEITSCSGACATSSMYSAESNTVEHMCSCCYEQETTKKQVEMICTDGTTTTYTYIYINSCGCQVSECTKKQRRRRSLNSELSMRRPDISGGFSRALWYVEHETCLRSKDETCIRFCIRKANDGKGFENGLEEY</sequence>
<feature type="domain" description="VWFC" evidence="5">
    <location>
        <begin position="597"/>
        <end position="665"/>
    </location>
</feature>
<keyword evidence="1 2" id="KW-1015">Disulfide bond</keyword>
<accession>A0AAE0V0Z0</accession>
<proteinExistence type="predicted"/>
<evidence type="ECO:0000256" key="3">
    <source>
        <dbReference type="SAM" id="MobiDB-lite"/>
    </source>
</evidence>
<feature type="compositionally biased region" description="Low complexity" evidence="3">
    <location>
        <begin position="317"/>
        <end position="329"/>
    </location>
</feature>
<evidence type="ECO:0000313" key="6">
    <source>
        <dbReference type="EMBL" id="KAK3533882.1"/>
    </source>
</evidence>
<feature type="compositionally biased region" description="Polar residues" evidence="3">
    <location>
        <begin position="77"/>
        <end position="139"/>
    </location>
</feature>
<feature type="region of interest" description="Disordered" evidence="3">
    <location>
        <begin position="58"/>
        <end position="152"/>
    </location>
</feature>
<feature type="region of interest" description="Disordered" evidence="3">
    <location>
        <begin position="195"/>
        <end position="254"/>
    </location>
</feature>
<feature type="compositionally biased region" description="Low complexity" evidence="3">
    <location>
        <begin position="274"/>
        <end position="308"/>
    </location>
</feature>
<evidence type="ECO:0000256" key="2">
    <source>
        <dbReference type="PROSITE-ProRule" id="PRU00039"/>
    </source>
</evidence>
<dbReference type="PROSITE" id="PS50184">
    <property type="entry name" value="VWFC_2"/>
    <property type="match status" value="2"/>
</dbReference>
<feature type="region of interest" description="Disordered" evidence="3">
    <location>
        <begin position="1"/>
        <end position="20"/>
    </location>
</feature>
<feature type="compositionally biased region" description="Polar residues" evidence="3">
    <location>
        <begin position="1"/>
        <end position="13"/>
    </location>
</feature>
<evidence type="ECO:0000259" key="5">
    <source>
        <dbReference type="PROSITE" id="PS50184"/>
    </source>
</evidence>
<evidence type="ECO:0000313" key="7">
    <source>
        <dbReference type="Proteomes" id="UP001274896"/>
    </source>
</evidence>
<evidence type="ECO:0000256" key="1">
    <source>
        <dbReference type="ARBA" id="ARBA00023157"/>
    </source>
</evidence>